<dbReference type="Gene3D" id="1.10.530.10">
    <property type="match status" value="1"/>
</dbReference>
<dbReference type="OrthoDB" id="5945995at2"/>
<dbReference type="AlphaFoldDB" id="A0A177LZE3"/>
<gene>
    <name evidence="2" type="ORF">A1332_20075</name>
</gene>
<dbReference type="InterPro" id="IPR008258">
    <property type="entry name" value="Transglycosylase_SLT_dom_1"/>
</dbReference>
<protein>
    <submittedName>
        <fullName evidence="2">Transglycosylase</fullName>
    </submittedName>
</protein>
<evidence type="ECO:0000313" key="2">
    <source>
        <dbReference type="EMBL" id="OAH98835.1"/>
    </source>
</evidence>
<reference evidence="2 3" key="1">
    <citation type="submission" date="2016-03" db="EMBL/GenBank/DDBJ databases">
        <authorList>
            <person name="Ploux O."/>
        </authorList>
    </citation>
    <scope>NUCLEOTIDE SEQUENCE [LARGE SCALE GENOMIC DNA]</scope>
    <source>
        <strain evidence="2 3">R-45363</strain>
    </source>
</reference>
<proteinExistence type="predicted"/>
<dbReference type="SUPFAM" id="SSF53955">
    <property type="entry name" value="Lysozyme-like"/>
    <property type="match status" value="1"/>
</dbReference>
<dbReference type="Pfam" id="PF01464">
    <property type="entry name" value="SLT"/>
    <property type="match status" value="1"/>
</dbReference>
<feature type="domain" description="Transglycosylase SLT" evidence="1">
    <location>
        <begin position="37"/>
        <end position="150"/>
    </location>
</feature>
<organism evidence="2 3">
    <name type="scientific">Methylomonas methanica</name>
    <dbReference type="NCBI Taxonomy" id="421"/>
    <lineage>
        <taxon>Bacteria</taxon>
        <taxon>Pseudomonadati</taxon>
        <taxon>Pseudomonadota</taxon>
        <taxon>Gammaproteobacteria</taxon>
        <taxon>Methylococcales</taxon>
        <taxon>Methylococcaceae</taxon>
        <taxon>Methylomonas</taxon>
    </lineage>
</organism>
<dbReference type="Proteomes" id="UP000078090">
    <property type="component" value="Unassembled WGS sequence"/>
</dbReference>
<evidence type="ECO:0000259" key="1">
    <source>
        <dbReference type="Pfam" id="PF01464"/>
    </source>
</evidence>
<dbReference type="InterPro" id="IPR023346">
    <property type="entry name" value="Lysozyme-like_dom_sf"/>
</dbReference>
<comment type="caution">
    <text evidence="2">The sequence shown here is derived from an EMBL/GenBank/DDBJ whole genome shotgun (WGS) entry which is preliminary data.</text>
</comment>
<name>A0A177LZE3_METMH</name>
<sequence>MVSSFSNELSWAAENQSSERSASILSAKSLLQTTVWGDVAARHQLDPYVLYAVALIESRNHHQKNQVTPWPWALNHAGKAIITTNKQDAIIQLKQLLKEGNRNVDIGIMQVNLRWHGHRVDKPEQLLDPTTNLEIGAELLAKAIQSSPDNFALGVGRYYNWKNIPAAIEYGQNVITLAAHIRTII</sequence>
<accession>A0A177LZE3</accession>
<dbReference type="EMBL" id="LUUG01000107">
    <property type="protein sequence ID" value="OAH98835.1"/>
    <property type="molecule type" value="Genomic_DNA"/>
</dbReference>
<evidence type="ECO:0000313" key="3">
    <source>
        <dbReference type="Proteomes" id="UP000078090"/>
    </source>
</evidence>